<evidence type="ECO:0000313" key="2">
    <source>
        <dbReference type="EMBL" id="MBP1840533.1"/>
    </source>
</evidence>
<dbReference type="OrthoDB" id="111691at2"/>
<feature type="transmembrane region" description="Helical" evidence="1">
    <location>
        <begin position="20"/>
        <end position="41"/>
    </location>
</feature>
<dbReference type="PANTHER" id="PTHR34219:SF3">
    <property type="entry name" value="BLL7967 PROTEIN"/>
    <property type="match status" value="1"/>
</dbReference>
<comment type="caution">
    <text evidence="2">The sequence shown here is derived from an EMBL/GenBank/DDBJ whole genome shotgun (WGS) entry which is preliminary data.</text>
</comment>
<protein>
    <submittedName>
        <fullName evidence="2">Iron-regulated membrane protein</fullName>
    </submittedName>
</protein>
<evidence type="ECO:0000313" key="5">
    <source>
        <dbReference type="Proteomes" id="UP001231587"/>
    </source>
</evidence>
<dbReference type="Pfam" id="PF03929">
    <property type="entry name" value="PepSY_TM"/>
    <property type="match status" value="1"/>
</dbReference>
<dbReference type="Proteomes" id="UP001138672">
    <property type="component" value="Unassembled WGS sequence"/>
</dbReference>
<dbReference type="RefSeq" id="WP_057779891.1">
    <property type="nucleotide sequence ID" value="NZ_JAGGJQ010000007.1"/>
</dbReference>
<feature type="transmembrane region" description="Helical" evidence="1">
    <location>
        <begin position="211"/>
        <end position="235"/>
    </location>
</feature>
<dbReference type="InterPro" id="IPR005625">
    <property type="entry name" value="PepSY-ass_TM"/>
</dbReference>
<keyword evidence="1" id="KW-1133">Transmembrane helix</keyword>
<feature type="transmembrane region" description="Helical" evidence="1">
    <location>
        <begin position="155"/>
        <end position="175"/>
    </location>
</feature>
<dbReference type="AlphaFoldDB" id="A0A9X0YPB0"/>
<dbReference type="Proteomes" id="UP001231587">
    <property type="component" value="Unassembled WGS sequence"/>
</dbReference>
<keyword evidence="1" id="KW-0812">Transmembrane</keyword>
<dbReference type="PANTHER" id="PTHR34219">
    <property type="entry name" value="IRON-REGULATED INNER MEMBRANE PROTEIN-RELATED"/>
    <property type="match status" value="1"/>
</dbReference>
<evidence type="ECO:0000256" key="1">
    <source>
        <dbReference type="SAM" id="Phobius"/>
    </source>
</evidence>
<keyword evidence="5" id="KW-1185">Reference proteome</keyword>
<dbReference type="EMBL" id="JAUSUU010000007">
    <property type="protein sequence ID" value="MDQ0336054.1"/>
    <property type="molecule type" value="Genomic_DNA"/>
</dbReference>
<sequence>MPKPKKSYTFRKLINDLHLWLGLASGIILFIVCLTGCILTFETELVQWFDAEDHYAAPTHAPLDFNTIITDLEQQDTLVKDFIFYGEAHRNLQFTLITKAELQASGGKPVRGKSVTINPYTGATVQATGRTKAFMHTVEALHRYLLLDKTWGRPIVGVSTIIFVFLCLSGLLLWFPKTLKKLKKRKAWTQGFTIKTKAHWKRLNYDIHNTFGFYALVPLLLMGLTGLLWSFTWYYDGLEVVLGDQLGKSRFETTIPLAQNNANAGMATVNLYTLLQKTDSILPYSNYATRVTLPLNPNESVMIRKISGDALAFNAADKLQFNPYTNSLISATYFKDESFGSKVAGLIRGIHVGNFAGGLTQWIYFICCLVATSLPITGTLIWFNKKKKA</sequence>
<feature type="transmembrane region" description="Helical" evidence="1">
    <location>
        <begin position="362"/>
        <end position="383"/>
    </location>
</feature>
<proteinExistence type="predicted"/>
<organism evidence="2 4">
    <name type="scientific">Formosa algae</name>
    <dbReference type="NCBI Taxonomy" id="225843"/>
    <lineage>
        <taxon>Bacteria</taxon>
        <taxon>Pseudomonadati</taxon>
        <taxon>Bacteroidota</taxon>
        <taxon>Flavobacteriia</taxon>
        <taxon>Flavobacteriales</taxon>
        <taxon>Flavobacteriaceae</taxon>
        <taxon>Formosa</taxon>
    </lineage>
</organism>
<reference evidence="2" key="1">
    <citation type="submission" date="2021-03" db="EMBL/GenBank/DDBJ databases">
        <title>Genomic Encyclopedia of Type Strains, Phase IV (KMG-IV): sequencing the most valuable type-strain genomes for metagenomic binning, comparative biology and taxonomic classification.</title>
        <authorList>
            <person name="Goeker M."/>
        </authorList>
    </citation>
    <scope>NUCLEOTIDE SEQUENCE</scope>
    <source>
        <strain evidence="2">DSM 15523</strain>
        <strain evidence="3 5">DSM 16476</strain>
    </source>
</reference>
<evidence type="ECO:0000313" key="4">
    <source>
        <dbReference type="Proteomes" id="UP001138672"/>
    </source>
</evidence>
<keyword evidence="1" id="KW-0472">Membrane</keyword>
<dbReference type="EMBL" id="JAGGJQ010000007">
    <property type="protein sequence ID" value="MBP1840533.1"/>
    <property type="molecule type" value="Genomic_DNA"/>
</dbReference>
<name>A0A9X0YPB0_9FLAO</name>
<gene>
    <name evidence="2" type="ORF">J2Z56_002463</name>
    <name evidence="3" type="ORF">J2Z57_002506</name>
</gene>
<evidence type="ECO:0000313" key="3">
    <source>
        <dbReference type="EMBL" id="MDQ0336054.1"/>
    </source>
</evidence>
<accession>A0A9X0YPB0</accession>